<gene>
    <name evidence="1" type="ORF">g.27606</name>
</gene>
<proteinExistence type="predicted"/>
<evidence type="ECO:0000313" key="1">
    <source>
        <dbReference type="EMBL" id="JAS34382.1"/>
    </source>
</evidence>
<name>A0A1B6E8W8_9HEMI</name>
<reference evidence="1" key="1">
    <citation type="submission" date="2015-12" db="EMBL/GenBank/DDBJ databases">
        <title>De novo transcriptome assembly of four potential Pierce s Disease insect vectors from Arizona vineyards.</title>
        <authorList>
            <person name="Tassone E.E."/>
        </authorList>
    </citation>
    <scope>NUCLEOTIDE SEQUENCE</scope>
</reference>
<accession>A0A1B6E8W8</accession>
<sequence length="192" mass="21911">MSHNELICHATGEQRKKLIKDLKSYVDKLENNLPIVSKREPIGKPGGRLLKKYIGCVEKKQKIPRPPNVEKPIITNIQVHESRPTSQYERMKVENTRLVSYRDACPPTPYRMPPPWHIPRTKSQELRGGVMYVGCDCTRKNGLQDDCQRWECGGSPKCVAQNPGPCCIPALSPKPIRGQKPLPDQTYDQYYC</sequence>
<protein>
    <submittedName>
        <fullName evidence="1">Uncharacterized protein</fullName>
    </submittedName>
</protein>
<dbReference type="EMBL" id="GEDC01002916">
    <property type="protein sequence ID" value="JAS34382.1"/>
    <property type="molecule type" value="Transcribed_RNA"/>
</dbReference>
<dbReference type="AlphaFoldDB" id="A0A1B6E8W8"/>
<organism evidence="1">
    <name type="scientific">Clastoptera arizonana</name>
    <name type="common">Arizona spittle bug</name>
    <dbReference type="NCBI Taxonomy" id="38151"/>
    <lineage>
        <taxon>Eukaryota</taxon>
        <taxon>Metazoa</taxon>
        <taxon>Ecdysozoa</taxon>
        <taxon>Arthropoda</taxon>
        <taxon>Hexapoda</taxon>
        <taxon>Insecta</taxon>
        <taxon>Pterygota</taxon>
        <taxon>Neoptera</taxon>
        <taxon>Paraneoptera</taxon>
        <taxon>Hemiptera</taxon>
        <taxon>Auchenorrhyncha</taxon>
        <taxon>Cercopoidea</taxon>
        <taxon>Clastopteridae</taxon>
        <taxon>Clastoptera</taxon>
    </lineage>
</organism>